<dbReference type="GeneID" id="114782933"/>
<dbReference type="InterPro" id="IPR012506">
    <property type="entry name" value="TMEM86B-like"/>
</dbReference>
<reference evidence="10" key="1">
    <citation type="submission" date="2025-08" db="UniProtKB">
        <authorList>
            <consortium name="Ensembl"/>
        </authorList>
    </citation>
    <scope>IDENTIFICATION</scope>
</reference>
<comment type="similarity">
    <text evidence="2">Belongs to the TMEM86 family.</text>
</comment>
<accession>A0AAY4CF60</accession>
<evidence type="ECO:0000256" key="6">
    <source>
        <dbReference type="ARBA" id="ARBA00035673"/>
    </source>
</evidence>
<dbReference type="PANTHER" id="PTHR31885:SF11">
    <property type="entry name" value="TRANSMEMBRANE PROTEIN 86B"/>
    <property type="match status" value="1"/>
</dbReference>
<feature type="transmembrane region" description="Helical" evidence="9">
    <location>
        <begin position="158"/>
        <end position="177"/>
    </location>
</feature>
<dbReference type="Pfam" id="PF07947">
    <property type="entry name" value="YhhN"/>
    <property type="match status" value="1"/>
</dbReference>
<comment type="subcellular location">
    <subcellularLocation>
        <location evidence="1">Membrane</location>
        <topology evidence="1">Multi-pass membrane protein</topology>
    </subcellularLocation>
</comment>
<feature type="transmembrane region" description="Helical" evidence="9">
    <location>
        <begin position="127"/>
        <end position="146"/>
    </location>
</feature>
<dbReference type="Proteomes" id="UP000694580">
    <property type="component" value="Unplaced"/>
</dbReference>
<feature type="transmembrane region" description="Helical" evidence="9">
    <location>
        <begin position="20"/>
        <end position="40"/>
    </location>
</feature>
<comment type="catalytic activity">
    <reaction evidence="7">
        <text>a 1-O-(1Z-alkenyl)-sn-glycero-3-phosphoethanolamine + H2O = a 2,3-saturated aldehyde + sn-glycero-3-phosphoethanolamine</text>
        <dbReference type="Rhea" id="RHEA:16905"/>
        <dbReference type="ChEBI" id="CHEBI:15377"/>
        <dbReference type="ChEBI" id="CHEBI:73359"/>
        <dbReference type="ChEBI" id="CHEBI:77288"/>
        <dbReference type="ChEBI" id="CHEBI:143890"/>
        <dbReference type="EC" id="3.3.2.2"/>
    </reaction>
</comment>
<dbReference type="GO" id="GO:0047408">
    <property type="term" value="F:alkenylglycerophosphocholine hydrolase activity"/>
    <property type="evidence" value="ECO:0007669"/>
    <property type="project" value="UniProtKB-EC"/>
</dbReference>
<organism evidence="10 11">
    <name type="scientific">Denticeps clupeoides</name>
    <name type="common">denticle herring</name>
    <dbReference type="NCBI Taxonomy" id="299321"/>
    <lineage>
        <taxon>Eukaryota</taxon>
        <taxon>Metazoa</taxon>
        <taxon>Chordata</taxon>
        <taxon>Craniata</taxon>
        <taxon>Vertebrata</taxon>
        <taxon>Euteleostomi</taxon>
        <taxon>Actinopterygii</taxon>
        <taxon>Neopterygii</taxon>
        <taxon>Teleostei</taxon>
        <taxon>Clupei</taxon>
        <taxon>Clupeiformes</taxon>
        <taxon>Denticipitoidei</taxon>
        <taxon>Denticipitidae</taxon>
        <taxon>Denticeps</taxon>
    </lineage>
</organism>
<keyword evidence="11" id="KW-1185">Reference proteome</keyword>
<dbReference type="Ensembl" id="ENSDCDT00010039318.1">
    <property type="protein sequence ID" value="ENSDCDP00010031737.1"/>
    <property type="gene ID" value="ENSDCDG00010020273.1"/>
</dbReference>
<evidence type="ECO:0000256" key="2">
    <source>
        <dbReference type="ARBA" id="ARBA00007375"/>
    </source>
</evidence>
<keyword evidence="3 9" id="KW-0812">Transmembrane</keyword>
<reference evidence="10" key="2">
    <citation type="submission" date="2025-09" db="UniProtKB">
        <authorList>
            <consortium name="Ensembl"/>
        </authorList>
    </citation>
    <scope>IDENTIFICATION</scope>
</reference>
<protein>
    <recommendedName>
        <fullName evidence="6">lysoplasmalogenase</fullName>
        <ecNumber evidence="6">3.3.2.2</ecNumber>
    </recommendedName>
</protein>
<keyword evidence="4 9" id="KW-1133">Transmembrane helix</keyword>
<evidence type="ECO:0000256" key="7">
    <source>
        <dbReference type="ARBA" id="ARBA00049458"/>
    </source>
</evidence>
<dbReference type="AlphaFoldDB" id="A0AAY4CF60"/>
<sequence>MDILETHAYDRRQRRNMSCVLFLSLLPFFLLAAVYFYFWVPVQSPSVLAAASKCAPVLSLALLVLSYNGGPSLLGVAGGLLFSAGGDICLIWPELFLHGMASFSIAHLLYSASFLSEKYHSHSSSSIAFILYFILWTVGIGAYVYLLPFLQRQPDSAIVTPAAGVYGVLLTIMGTLAVRSHRPLTMLGGLAFQASDLILSLQHFGVTGHVEYGEEAVMAMYYLAQLLIAVGDVIVRTDQLDEFKKSKRS</sequence>
<evidence type="ECO:0000313" key="11">
    <source>
        <dbReference type="Proteomes" id="UP000694580"/>
    </source>
</evidence>
<evidence type="ECO:0000256" key="5">
    <source>
        <dbReference type="ARBA" id="ARBA00023136"/>
    </source>
</evidence>
<proteinExistence type="inferred from homology"/>
<name>A0AAY4CF60_9TELE</name>
<comment type="catalytic activity">
    <reaction evidence="8">
        <text>a 1-O-(1Z-alkenyl)-sn-glycero-3-phosphocholine + H2O = a 2,3-saturated aldehyde + sn-glycerol 3-phosphocholine</text>
        <dbReference type="Rhea" id="RHEA:22544"/>
        <dbReference type="ChEBI" id="CHEBI:15377"/>
        <dbReference type="ChEBI" id="CHEBI:16870"/>
        <dbReference type="ChEBI" id="CHEBI:73359"/>
        <dbReference type="ChEBI" id="CHEBI:77287"/>
        <dbReference type="EC" id="3.3.2.2"/>
    </reaction>
</comment>
<evidence type="ECO:0000256" key="3">
    <source>
        <dbReference type="ARBA" id="ARBA00022692"/>
    </source>
</evidence>
<keyword evidence="5 9" id="KW-0472">Membrane</keyword>
<feature type="transmembrane region" description="Helical" evidence="9">
    <location>
        <begin position="72"/>
        <end position="93"/>
    </location>
</feature>
<evidence type="ECO:0000256" key="4">
    <source>
        <dbReference type="ARBA" id="ARBA00022989"/>
    </source>
</evidence>
<dbReference type="RefSeq" id="XP_028824412.1">
    <property type="nucleotide sequence ID" value="XM_028968579.1"/>
</dbReference>
<dbReference type="GO" id="GO:0016020">
    <property type="term" value="C:membrane"/>
    <property type="evidence" value="ECO:0007669"/>
    <property type="project" value="UniProtKB-SubCell"/>
</dbReference>
<evidence type="ECO:0000256" key="9">
    <source>
        <dbReference type="SAM" id="Phobius"/>
    </source>
</evidence>
<gene>
    <name evidence="10" type="primary">TMEM86B</name>
</gene>
<dbReference type="PANTHER" id="PTHR31885">
    <property type="entry name" value="GH04784P"/>
    <property type="match status" value="1"/>
</dbReference>
<evidence type="ECO:0000313" key="10">
    <source>
        <dbReference type="Ensembl" id="ENSDCDP00010031737.1"/>
    </source>
</evidence>
<dbReference type="GeneTree" id="ENSGT00390000007101"/>
<feature type="transmembrane region" description="Helical" evidence="9">
    <location>
        <begin position="216"/>
        <end position="235"/>
    </location>
</feature>
<evidence type="ECO:0000256" key="1">
    <source>
        <dbReference type="ARBA" id="ARBA00004141"/>
    </source>
</evidence>
<feature type="transmembrane region" description="Helical" evidence="9">
    <location>
        <begin position="99"/>
        <end position="115"/>
    </location>
</feature>
<dbReference type="EC" id="3.3.2.2" evidence="6"/>
<evidence type="ECO:0000256" key="8">
    <source>
        <dbReference type="ARBA" id="ARBA00049560"/>
    </source>
</evidence>